<evidence type="ECO:0000256" key="4">
    <source>
        <dbReference type="ARBA" id="ARBA00005041"/>
    </source>
</evidence>
<evidence type="ECO:0000256" key="3">
    <source>
        <dbReference type="ARBA" id="ARBA00002823"/>
    </source>
</evidence>
<sequence length="311" mass="35494">MDRNELLKEPVKDISIKSETTISELIGMFGRSGGFTAKKIYEGYEIIKEMFNDDETTFLSFPADIISTGTRGIINELVKRKLVDVIITTNGTLDHDIARTYRDYYAGTFNFSDAMLRDLGINRLGNVFVPDESYGSIIEEKVMPILDELYKEKKEWSGYELIWELGKRINNESSIIYNAYKNRIPVFIPGMTDGSVGSQLWSFYEMNRDFRINLLEDEHKLSDIIFDAKKTGAIMIGGGISKHHTIWWNQFRDGLNQAVYITTAQEYDGSLSGAKLEEAISWKKVREDARFVNIYGDATVILPLIVAPFLK</sequence>
<comment type="cofactor">
    <cofactor evidence="2 11">
        <name>NAD(+)</name>
        <dbReference type="ChEBI" id="CHEBI:57540"/>
    </cofactor>
</comment>
<protein>
    <recommendedName>
        <fullName evidence="10 11">Probable deoxyhypusine synthase</fullName>
        <shortName evidence="11">DHS</shortName>
        <ecNumber evidence="6 11">2.5.1.46</ecNumber>
    </recommendedName>
</protein>
<dbReference type="InterPro" id="IPR002773">
    <property type="entry name" value="Deoxyhypusine_synthase"/>
</dbReference>
<comment type="caution">
    <text evidence="12">The sequence shown here is derived from an EMBL/GenBank/DDBJ whole genome shotgun (WGS) entry which is preliminary data.</text>
</comment>
<dbReference type="Pfam" id="PF01916">
    <property type="entry name" value="DS"/>
    <property type="match status" value="1"/>
</dbReference>
<dbReference type="GeneID" id="2844252"/>
<dbReference type="FunFam" id="3.40.910.10:FF:000010">
    <property type="entry name" value="Deoxyhypusine synthase"/>
    <property type="match status" value="1"/>
</dbReference>
<feature type="active site" description="Nucleophile" evidence="11">
    <location>
        <position position="284"/>
    </location>
</feature>
<keyword evidence="13" id="KW-1185">Reference proteome</keyword>
<dbReference type="UniPathway" id="UPA00354"/>
<evidence type="ECO:0000313" key="12">
    <source>
        <dbReference type="EMBL" id="SMD31095.1"/>
    </source>
</evidence>
<evidence type="ECO:0000256" key="10">
    <source>
        <dbReference type="ARBA" id="ARBA00039467"/>
    </source>
</evidence>
<dbReference type="EC" id="2.5.1.46" evidence="6 11"/>
<dbReference type="GO" id="GO:0005737">
    <property type="term" value="C:cytoplasm"/>
    <property type="evidence" value="ECO:0007669"/>
    <property type="project" value="TreeGrafter"/>
</dbReference>
<evidence type="ECO:0000256" key="2">
    <source>
        <dbReference type="ARBA" id="ARBA00001911"/>
    </source>
</evidence>
<dbReference type="PANTHER" id="PTHR11703">
    <property type="entry name" value="DEOXYHYPUSINE SYNTHASE"/>
    <property type="match status" value="1"/>
</dbReference>
<dbReference type="AlphaFoldDB" id="A0A8G2L863"/>
<proteinExistence type="inferred from homology"/>
<organism evidence="12 13">
    <name type="scientific">Picrophilus torridus (strain ATCC 700027 / DSM 9790 / JCM 10055 / NBRC 100828 / KAW 2/3)</name>
    <dbReference type="NCBI Taxonomy" id="1122961"/>
    <lineage>
        <taxon>Archaea</taxon>
        <taxon>Methanobacteriati</taxon>
        <taxon>Thermoplasmatota</taxon>
        <taxon>Thermoplasmata</taxon>
        <taxon>Thermoplasmatales</taxon>
        <taxon>Picrophilaceae</taxon>
        <taxon>Picrophilus</taxon>
    </lineage>
</organism>
<dbReference type="NCBIfam" id="NF002294">
    <property type="entry name" value="PRK01221.1"/>
    <property type="match status" value="1"/>
</dbReference>
<comment type="similarity">
    <text evidence="5 11">Belongs to the deoxyhypusine synthase family.</text>
</comment>
<evidence type="ECO:0000256" key="7">
    <source>
        <dbReference type="ARBA" id="ARBA00022679"/>
    </source>
</evidence>
<dbReference type="InterPro" id="IPR022899">
    <property type="entry name" value="Deoxyhypus_synthase_arc"/>
</dbReference>
<evidence type="ECO:0000256" key="1">
    <source>
        <dbReference type="ARBA" id="ARBA00000952"/>
    </source>
</evidence>
<comment type="catalytic activity">
    <reaction evidence="1 11">
        <text>[eIF5A protein]-L-lysine + spermidine = [eIF5A protein]-deoxyhypusine + propane-1,3-diamine</text>
        <dbReference type="Rhea" id="RHEA:33299"/>
        <dbReference type="Rhea" id="RHEA-COMP:10143"/>
        <dbReference type="Rhea" id="RHEA-COMP:10144"/>
        <dbReference type="ChEBI" id="CHEBI:29969"/>
        <dbReference type="ChEBI" id="CHEBI:57484"/>
        <dbReference type="ChEBI" id="CHEBI:57834"/>
        <dbReference type="ChEBI" id="CHEBI:82657"/>
        <dbReference type="EC" id="2.5.1.46"/>
    </reaction>
</comment>
<evidence type="ECO:0000256" key="9">
    <source>
        <dbReference type="ARBA" id="ARBA00023256"/>
    </source>
</evidence>
<keyword evidence="8 11" id="KW-0520">NAD</keyword>
<evidence type="ECO:0000256" key="8">
    <source>
        <dbReference type="ARBA" id="ARBA00023027"/>
    </source>
</evidence>
<dbReference type="PANTHER" id="PTHR11703:SF0">
    <property type="entry name" value="DEOXYHYPUSINE SYNTHASE"/>
    <property type="match status" value="1"/>
</dbReference>
<dbReference type="NCBIfam" id="TIGR00321">
    <property type="entry name" value="dhys"/>
    <property type="match status" value="1"/>
</dbReference>
<dbReference type="HAMAP" id="MF_00153">
    <property type="entry name" value="DHS"/>
    <property type="match status" value="1"/>
</dbReference>
<evidence type="ECO:0000313" key="13">
    <source>
        <dbReference type="Proteomes" id="UP000192315"/>
    </source>
</evidence>
<evidence type="ECO:0000256" key="5">
    <source>
        <dbReference type="ARBA" id="ARBA00009892"/>
    </source>
</evidence>
<comment type="function">
    <text evidence="3 11">Catalyzes the NAD-dependent oxidative cleavage of spermidine and the subsequent transfer of the butylamine moiety of spermidine to the epsilon-amino group of a specific lysine residue of the eIF-5A precursor protein to form the intermediate deoxyhypusine residue.</text>
</comment>
<accession>A0A8G2L863</accession>
<dbReference type="OrthoDB" id="17730at2157"/>
<dbReference type="InterPro" id="IPR029035">
    <property type="entry name" value="DHS-like_NAD/FAD-binding_dom"/>
</dbReference>
<dbReference type="Proteomes" id="UP000192315">
    <property type="component" value="Unassembled WGS sequence"/>
</dbReference>
<comment type="pathway">
    <text evidence="4 11">Protein modification; eIF5A hypusination.</text>
</comment>
<dbReference type="EMBL" id="FWYE01000002">
    <property type="protein sequence ID" value="SMD31095.1"/>
    <property type="molecule type" value="Genomic_DNA"/>
</dbReference>
<dbReference type="GO" id="GO:0034038">
    <property type="term" value="F:deoxyhypusine synthase activity"/>
    <property type="evidence" value="ECO:0007669"/>
    <property type="project" value="UniProtKB-UniRule"/>
</dbReference>
<reference evidence="12 13" key="1">
    <citation type="submission" date="2017-04" db="EMBL/GenBank/DDBJ databases">
        <authorList>
            <person name="Varghese N."/>
            <person name="Submissions S."/>
        </authorList>
    </citation>
    <scope>NUCLEOTIDE SEQUENCE [LARGE SCALE GENOMIC DNA]</scope>
    <source>
        <strain evidence="12 13">DSM 9789</strain>
    </source>
</reference>
<evidence type="ECO:0000256" key="11">
    <source>
        <dbReference type="HAMAP-Rule" id="MF_00153"/>
    </source>
</evidence>
<dbReference type="SUPFAM" id="SSF52467">
    <property type="entry name" value="DHS-like NAD/FAD-binding domain"/>
    <property type="match status" value="1"/>
</dbReference>
<dbReference type="SMR" id="A0A8G2L863"/>
<dbReference type="InterPro" id="IPR036982">
    <property type="entry name" value="Deoxyhypusine_synthase_sf"/>
</dbReference>
<keyword evidence="9 11" id="KW-0386">Hypusine biosynthesis</keyword>
<evidence type="ECO:0000256" key="6">
    <source>
        <dbReference type="ARBA" id="ARBA00012683"/>
    </source>
</evidence>
<gene>
    <name evidence="11" type="primary">dys</name>
    <name evidence="12" type="ORF">SAMN02745355_1015</name>
</gene>
<dbReference type="Gene3D" id="3.40.910.10">
    <property type="entry name" value="Deoxyhypusine synthase"/>
    <property type="match status" value="1"/>
</dbReference>
<dbReference type="RefSeq" id="WP_011178053.1">
    <property type="nucleotide sequence ID" value="NC_005877.1"/>
</dbReference>
<name>A0A8G2L863_PICTO</name>
<keyword evidence="7 11" id="KW-0808">Transferase</keyword>